<dbReference type="PANTHER" id="PTHR33336:SF3">
    <property type="entry name" value="ABM DOMAIN-CONTAINING PROTEIN"/>
    <property type="match status" value="1"/>
</dbReference>
<dbReference type="Proteomes" id="UP000238390">
    <property type="component" value="Chromosome"/>
</dbReference>
<reference evidence="1 2" key="1">
    <citation type="submission" date="2018-02" db="EMBL/GenBank/DDBJ databases">
        <title>FDA/CDC Antimicrobial Resistant Isolate Bank Genome Sequencing.</title>
        <authorList>
            <person name="Benahmed F.H."/>
            <person name="Lutgring J.D."/>
            <person name="Yoo B."/>
            <person name="Machado M."/>
            <person name="Brown A."/>
            <person name="McAllister G."/>
            <person name="Perry A."/>
            <person name="Halpin A.L."/>
            <person name="Vavikolanu K."/>
            <person name="Ott S."/>
            <person name="Zhao X."/>
            <person name="Tallon L.J."/>
            <person name="Sadzewicz L."/>
            <person name="Aluvathingal J."/>
            <person name="Nadendla S."/>
            <person name="Voskania-kordi A."/>
            <person name="Simonyan V."/>
            <person name="Patel J."/>
            <person name="Shawar R.M."/>
        </authorList>
    </citation>
    <scope>NUCLEOTIDE SEQUENCE [LARGE SCALE GENOMIC DNA]</scope>
    <source>
        <strain evidence="1 2">AR_0356</strain>
    </source>
</reference>
<keyword evidence="1" id="KW-0560">Oxidoreductase</keyword>
<dbReference type="AlphaFoldDB" id="A0A2R3IMI6"/>
<evidence type="ECO:0000313" key="2">
    <source>
        <dbReference type="Proteomes" id="UP000238390"/>
    </source>
</evidence>
<dbReference type="GO" id="GO:0005829">
    <property type="term" value="C:cytosol"/>
    <property type="evidence" value="ECO:0007669"/>
    <property type="project" value="TreeGrafter"/>
</dbReference>
<dbReference type="SUPFAM" id="SSF54909">
    <property type="entry name" value="Dimeric alpha+beta barrel"/>
    <property type="match status" value="1"/>
</dbReference>
<protein>
    <submittedName>
        <fullName evidence="1">Antibiotic biosynthesis monooxygenase family protein</fullName>
    </submittedName>
</protein>
<dbReference type="GeneID" id="77221366"/>
<dbReference type="InterPro" id="IPR011008">
    <property type="entry name" value="Dimeric_a/b-barrel"/>
</dbReference>
<organism evidence="1 2">
    <name type="scientific">Pseudomonas paraeruginosa</name>
    <dbReference type="NCBI Taxonomy" id="2994495"/>
    <lineage>
        <taxon>Bacteria</taxon>
        <taxon>Pseudomonadati</taxon>
        <taxon>Pseudomonadota</taxon>
        <taxon>Gammaproteobacteria</taxon>
        <taxon>Pseudomonadales</taxon>
        <taxon>Pseudomonadaceae</taxon>
        <taxon>Pseudomonas</taxon>
    </lineage>
</organism>
<keyword evidence="2" id="KW-1185">Reference proteome</keyword>
<gene>
    <name evidence="1" type="ORF">CSB93_4471</name>
</gene>
<dbReference type="InterPro" id="IPR050744">
    <property type="entry name" value="AI-2_Isomerase_LsrG"/>
</dbReference>
<dbReference type="InterPro" id="IPR007138">
    <property type="entry name" value="ABM_dom"/>
</dbReference>
<dbReference type="RefSeq" id="WP_003156581.1">
    <property type="nucleotide sequence ID" value="NZ_CP020560.1"/>
</dbReference>
<dbReference type="GO" id="GO:0004497">
    <property type="term" value="F:monooxygenase activity"/>
    <property type="evidence" value="ECO:0007669"/>
    <property type="project" value="UniProtKB-KW"/>
</dbReference>
<proteinExistence type="predicted"/>
<evidence type="ECO:0000313" key="1">
    <source>
        <dbReference type="EMBL" id="AVK03094.1"/>
    </source>
</evidence>
<dbReference type="EMBL" id="CP027169">
    <property type="protein sequence ID" value="AVK03094.1"/>
    <property type="molecule type" value="Genomic_DNA"/>
</dbReference>
<sequence>MPALNPASHVVSIRARRGQSQLLGQRLHALALLGRAVPGCLRYEVSQAGEDADLWLIHSAWSDEDALLAHLCGEAQRVFAEVLWQALAATLEIEERIL</sequence>
<dbReference type="PANTHER" id="PTHR33336">
    <property type="entry name" value="QUINOL MONOOXYGENASE YGIN-RELATED"/>
    <property type="match status" value="1"/>
</dbReference>
<accession>A0A2R3IMI6</accession>
<name>A0A2R3IMI6_9PSED</name>
<keyword evidence="1" id="KW-0503">Monooxygenase</keyword>
<dbReference type="Gene3D" id="3.30.70.100">
    <property type="match status" value="1"/>
</dbReference>
<dbReference type="Pfam" id="PF03992">
    <property type="entry name" value="ABM"/>
    <property type="match status" value="1"/>
</dbReference>